<keyword evidence="1" id="KW-0677">Repeat</keyword>
<organism evidence="6 7">
    <name type="scientific">Phytophthora kernoviae</name>
    <dbReference type="NCBI Taxonomy" id="325452"/>
    <lineage>
        <taxon>Eukaryota</taxon>
        <taxon>Sar</taxon>
        <taxon>Stramenopiles</taxon>
        <taxon>Oomycota</taxon>
        <taxon>Peronosporomycetes</taxon>
        <taxon>Peronosporales</taxon>
        <taxon>Peronosporaceae</taxon>
        <taxon>Phytophthora</taxon>
    </lineage>
</organism>
<feature type="compositionally biased region" description="Polar residues" evidence="4">
    <location>
        <begin position="1"/>
        <end position="23"/>
    </location>
</feature>
<evidence type="ECO:0000313" key="5">
    <source>
        <dbReference type="EMBL" id="RLN47513.1"/>
    </source>
</evidence>
<dbReference type="AlphaFoldDB" id="A0A3F2S1K2"/>
<protein>
    <submittedName>
        <fullName evidence="6">Uncharacterized protein</fullName>
    </submittedName>
</protein>
<dbReference type="InterPro" id="IPR002110">
    <property type="entry name" value="Ankyrin_rpt"/>
</dbReference>
<dbReference type="Pfam" id="PF13857">
    <property type="entry name" value="Ank_5"/>
    <property type="match status" value="1"/>
</dbReference>
<sequence length="234" mass="25128">MILSQGAKTAVNSDPDCQTTQYEDGSATDDCSYILLLFAARDGDIKTVRFLLENNAAVDVRNGHGATALHFAASGGHRAVARVLLKHGASVNATDSSGKTPLLQAAANGDSKLVRLLLKYGANASISDVFGWTAQRLAASTGNYKILATLQYYDQRKSCWASMTQRRSYRGHSVSTAISNSTQETNQVETGSPFSIAMIVSTTKHEKNVLKPLRSCPYYMYDKHGGVDATGVAN</sequence>
<accession>A0A3F2S1K2</accession>
<dbReference type="PANTHER" id="PTHR24171">
    <property type="entry name" value="ANKYRIN REPEAT DOMAIN-CONTAINING PROTEIN 39-RELATED"/>
    <property type="match status" value="1"/>
</dbReference>
<gene>
    <name evidence="5" type="ORF">BBJ29_000627</name>
    <name evidence="6" type="ORF">BBP00_00001486</name>
</gene>
<dbReference type="PANTHER" id="PTHR24171:SF9">
    <property type="entry name" value="ANKYRIN REPEAT DOMAIN-CONTAINING PROTEIN 39"/>
    <property type="match status" value="1"/>
</dbReference>
<dbReference type="EMBL" id="MBAD02002443">
    <property type="protein sequence ID" value="RLN47513.1"/>
    <property type="molecule type" value="Genomic_DNA"/>
</dbReference>
<dbReference type="SUPFAM" id="SSF48403">
    <property type="entry name" value="Ankyrin repeat"/>
    <property type="match status" value="1"/>
</dbReference>
<feature type="region of interest" description="Disordered" evidence="4">
    <location>
        <begin position="1"/>
        <end position="24"/>
    </location>
</feature>
<dbReference type="SMART" id="SM00248">
    <property type="entry name" value="ANK"/>
    <property type="match status" value="4"/>
</dbReference>
<comment type="caution">
    <text evidence="6">The sequence shown here is derived from an EMBL/GenBank/DDBJ whole genome shotgun (WGS) entry which is preliminary data.</text>
</comment>
<feature type="repeat" description="ANK" evidence="3">
    <location>
        <begin position="97"/>
        <end position="129"/>
    </location>
</feature>
<evidence type="ECO:0000313" key="8">
    <source>
        <dbReference type="Proteomes" id="UP000284657"/>
    </source>
</evidence>
<dbReference type="PROSITE" id="PS50088">
    <property type="entry name" value="ANK_REPEAT"/>
    <property type="match status" value="3"/>
</dbReference>
<dbReference type="OrthoDB" id="92654at2759"/>
<evidence type="ECO:0000256" key="3">
    <source>
        <dbReference type="PROSITE-ProRule" id="PRU00023"/>
    </source>
</evidence>
<dbReference type="Proteomes" id="UP000277300">
    <property type="component" value="Unassembled WGS sequence"/>
</dbReference>
<dbReference type="Gene3D" id="1.25.40.20">
    <property type="entry name" value="Ankyrin repeat-containing domain"/>
    <property type="match status" value="1"/>
</dbReference>
<evidence type="ECO:0000256" key="2">
    <source>
        <dbReference type="ARBA" id="ARBA00023043"/>
    </source>
</evidence>
<feature type="repeat" description="ANK" evidence="3">
    <location>
        <begin position="64"/>
        <end position="96"/>
    </location>
</feature>
<evidence type="ECO:0000313" key="6">
    <source>
        <dbReference type="EMBL" id="RLN67647.1"/>
    </source>
</evidence>
<name>A0A3F2S1K2_9STRA</name>
<dbReference type="Proteomes" id="UP000284657">
    <property type="component" value="Unassembled WGS sequence"/>
</dbReference>
<keyword evidence="2 3" id="KW-0040">ANK repeat</keyword>
<dbReference type="EMBL" id="MBDO02000021">
    <property type="protein sequence ID" value="RLN67647.1"/>
    <property type="molecule type" value="Genomic_DNA"/>
</dbReference>
<proteinExistence type="predicted"/>
<feature type="repeat" description="ANK" evidence="3">
    <location>
        <begin position="36"/>
        <end position="63"/>
    </location>
</feature>
<dbReference type="InterPro" id="IPR036770">
    <property type="entry name" value="Ankyrin_rpt-contain_sf"/>
</dbReference>
<reference evidence="7 8" key="1">
    <citation type="submission" date="2018-07" db="EMBL/GenBank/DDBJ databases">
        <title>Genome sequencing of oomycete isolates from Chile give support for New Zealand origin for Phytophthora kernoviae and make available the first Nothophytophthora sp. genome.</title>
        <authorList>
            <person name="Studholme D.J."/>
            <person name="Sanfuentes E."/>
            <person name="Panda P."/>
            <person name="Hill R."/>
            <person name="Sambles C."/>
            <person name="Grant M."/>
            <person name="Williams N.M."/>
            <person name="Mcdougal R.L."/>
        </authorList>
    </citation>
    <scope>NUCLEOTIDE SEQUENCE [LARGE SCALE GENOMIC DNA]</scope>
    <source>
        <strain evidence="6">Chile6</strain>
        <strain evidence="5">Chile7</strain>
    </source>
</reference>
<dbReference type="PRINTS" id="PR01415">
    <property type="entry name" value="ANKYRIN"/>
</dbReference>
<evidence type="ECO:0000313" key="7">
    <source>
        <dbReference type="Proteomes" id="UP000277300"/>
    </source>
</evidence>
<evidence type="ECO:0000256" key="4">
    <source>
        <dbReference type="SAM" id="MobiDB-lite"/>
    </source>
</evidence>
<evidence type="ECO:0000256" key="1">
    <source>
        <dbReference type="ARBA" id="ARBA00022737"/>
    </source>
</evidence>
<dbReference type="PROSITE" id="PS50297">
    <property type="entry name" value="ANK_REP_REGION"/>
    <property type="match status" value="2"/>
</dbReference>